<feature type="compositionally biased region" description="Basic and acidic residues" evidence="2">
    <location>
        <begin position="93"/>
        <end position="103"/>
    </location>
</feature>
<gene>
    <name evidence="3" type="ORF">ACFP1B_33630</name>
</gene>
<dbReference type="RefSeq" id="WP_386421100.1">
    <property type="nucleotide sequence ID" value="NZ_JBHSPU010000038.1"/>
</dbReference>
<organism evidence="3 4">
    <name type="scientific">Streptomyces pulveraceus</name>
    <dbReference type="NCBI Taxonomy" id="68258"/>
    <lineage>
        <taxon>Bacteria</taxon>
        <taxon>Bacillati</taxon>
        <taxon>Actinomycetota</taxon>
        <taxon>Actinomycetes</taxon>
        <taxon>Kitasatosporales</taxon>
        <taxon>Streptomycetaceae</taxon>
        <taxon>Streptomyces</taxon>
    </lineage>
</organism>
<sequence>MEEWLTAAGVLGGSPRTFLAQGHVDLIVRAWGDAPRGPGLAAAAKWLMLTWILDDRFDDQWIGRPPAGARQTVHALTDVLETPRPTYGSAEGRACRKTEDTGKTGRTGHTGPADPLVRAFAVLWDETAALTTPAWQARYAAHFRSYLYASLDYLEASTAGETVPTLPEYLFHRDRDGAVLCAAGWTELAHGLDISDEVYRHPQVADVLMRFNHVVCWVNDLYSAQGESAAGNGKNLLRSLTVHEGLAPDSAAARVGALCEAELMTFEFLADGIARGPSWPEEVRAFSRALIRFAHALVHWTATARRYRTTEVRR</sequence>
<dbReference type="Gene3D" id="1.10.600.10">
    <property type="entry name" value="Farnesyl Diphosphate Synthase"/>
    <property type="match status" value="1"/>
</dbReference>
<dbReference type="EMBL" id="JBHSPU010000038">
    <property type="protein sequence ID" value="MFC5918334.1"/>
    <property type="molecule type" value="Genomic_DNA"/>
</dbReference>
<evidence type="ECO:0000256" key="1">
    <source>
        <dbReference type="ARBA" id="ARBA00023239"/>
    </source>
</evidence>
<reference evidence="4" key="1">
    <citation type="journal article" date="2019" name="Int. J. Syst. Evol. Microbiol.">
        <title>The Global Catalogue of Microorganisms (GCM) 10K type strain sequencing project: providing services to taxonomists for standard genome sequencing and annotation.</title>
        <authorList>
            <consortium name="The Broad Institute Genomics Platform"/>
            <consortium name="The Broad Institute Genome Sequencing Center for Infectious Disease"/>
            <person name="Wu L."/>
            <person name="Ma J."/>
        </authorList>
    </citation>
    <scope>NUCLEOTIDE SEQUENCE [LARGE SCALE GENOMIC DNA]</scope>
    <source>
        <strain evidence="4">JCM 4147</strain>
    </source>
</reference>
<name>A0ABW1GXN5_9ACTN</name>
<dbReference type="Proteomes" id="UP001596200">
    <property type="component" value="Unassembled WGS sequence"/>
</dbReference>
<dbReference type="SFLD" id="SFLDG01020">
    <property type="entry name" value="Terpene_Cyclase_Like_2"/>
    <property type="match status" value="1"/>
</dbReference>
<comment type="caution">
    <text evidence="3">The sequence shown here is derived from an EMBL/GenBank/DDBJ whole genome shotgun (WGS) entry which is preliminary data.</text>
</comment>
<dbReference type="SUPFAM" id="SSF48576">
    <property type="entry name" value="Terpenoid synthases"/>
    <property type="match status" value="1"/>
</dbReference>
<dbReference type="Pfam" id="PF19086">
    <property type="entry name" value="Terpene_syn_C_2"/>
    <property type="match status" value="1"/>
</dbReference>
<dbReference type="InterPro" id="IPR008949">
    <property type="entry name" value="Isoprenoid_synthase_dom_sf"/>
</dbReference>
<feature type="region of interest" description="Disordered" evidence="2">
    <location>
        <begin position="86"/>
        <end position="110"/>
    </location>
</feature>
<evidence type="ECO:0000313" key="3">
    <source>
        <dbReference type="EMBL" id="MFC5918334.1"/>
    </source>
</evidence>
<dbReference type="InterPro" id="IPR034686">
    <property type="entry name" value="Terpene_cyclase-like_2"/>
</dbReference>
<protein>
    <submittedName>
        <fullName evidence="3">Terpene synthase family protein</fullName>
    </submittedName>
</protein>
<dbReference type="SFLD" id="SFLDS00005">
    <property type="entry name" value="Isoprenoid_Synthase_Type_I"/>
    <property type="match status" value="1"/>
</dbReference>
<evidence type="ECO:0000313" key="4">
    <source>
        <dbReference type="Proteomes" id="UP001596200"/>
    </source>
</evidence>
<evidence type="ECO:0000256" key="2">
    <source>
        <dbReference type="SAM" id="MobiDB-lite"/>
    </source>
</evidence>
<keyword evidence="4" id="KW-1185">Reference proteome</keyword>
<keyword evidence="1" id="KW-0456">Lyase</keyword>
<accession>A0ABW1GXN5</accession>
<proteinExistence type="predicted"/>